<evidence type="ECO:0000313" key="2">
    <source>
        <dbReference type="Proteomes" id="UP000718593"/>
    </source>
</evidence>
<protein>
    <submittedName>
        <fullName evidence="1">Thioredoxin</fullName>
    </submittedName>
</protein>
<evidence type="ECO:0000313" key="1">
    <source>
        <dbReference type="EMBL" id="MBF1164107.1"/>
    </source>
</evidence>
<comment type="caution">
    <text evidence="1">The sequence shown here is derived from an EMBL/GenBank/DDBJ whole genome shotgun (WGS) entry which is preliminary data.</text>
</comment>
<reference evidence="1" key="1">
    <citation type="submission" date="2020-04" db="EMBL/GenBank/DDBJ databases">
        <title>Deep metagenomics examines the oral microbiome during advanced dental caries in children, revealing novel taxa and co-occurrences with host molecules.</title>
        <authorList>
            <person name="Baker J.L."/>
            <person name="Morton J.T."/>
            <person name="Dinis M."/>
            <person name="Alvarez R."/>
            <person name="Tran N.C."/>
            <person name="Knight R."/>
            <person name="Edlund A."/>
        </authorList>
    </citation>
    <scope>NUCLEOTIDE SEQUENCE</scope>
    <source>
        <strain evidence="1">JCVI_32_bin.24</strain>
    </source>
</reference>
<accession>A0A930BR01</accession>
<gene>
    <name evidence="1" type="ORF">HXL68_03600</name>
</gene>
<name>A0A930BR01_9RHOO</name>
<organism evidence="1 2">
    <name type="scientific">Dechloromonas agitata</name>
    <dbReference type="NCBI Taxonomy" id="73030"/>
    <lineage>
        <taxon>Bacteria</taxon>
        <taxon>Pseudomonadati</taxon>
        <taxon>Pseudomonadota</taxon>
        <taxon>Betaproteobacteria</taxon>
        <taxon>Rhodocyclales</taxon>
        <taxon>Azonexaceae</taxon>
        <taxon>Dechloromonas</taxon>
    </lineage>
</organism>
<dbReference type="EMBL" id="JABZMI010000038">
    <property type="protein sequence ID" value="MBF1164107.1"/>
    <property type="molecule type" value="Genomic_DNA"/>
</dbReference>
<dbReference type="Proteomes" id="UP000718593">
    <property type="component" value="Unassembled WGS sequence"/>
</dbReference>
<proteinExistence type="predicted"/>
<dbReference type="AlphaFoldDB" id="A0A930BR01"/>
<sequence>PTLILLRDGQEIERLVRPVDAATIATALARLTGV</sequence>
<feature type="non-terminal residue" evidence="1">
    <location>
        <position position="1"/>
    </location>
</feature>